<feature type="domain" description="DUF4124" evidence="2">
    <location>
        <begin position="18"/>
        <end position="50"/>
    </location>
</feature>
<dbReference type="Proteomes" id="UP000028839">
    <property type="component" value="Unassembled WGS sequence"/>
</dbReference>
<evidence type="ECO:0000259" key="2">
    <source>
        <dbReference type="Pfam" id="PF13511"/>
    </source>
</evidence>
<feature type="coiled-coil region" evidence="1">
    <location>
        <begin position="132"/>
        <end position="170"/>
    </location>
</feature>
<gene>
    <name evidence="3" type="ORF">IB75_09200</name>
</gene>
<protein>
    <recommendedName>
        <fullName evidence="2">DUF4124 domain-containing protein</fullName>
    </recommendedName>
</protein>
<evidence type="ECO:0000256" key="1">
    <source>
        <dbReference type="SAM" id="Coils"/>
    </source>
</evidence>
<evidence type="ECO:0000313" key="3">
    <source>
        <dbReference type="EMBL" id="KFI19316.1"/>
    </source>
</evidence>
<keyword evidence="1" id="KW-0175">Coiled coil</keyword>
<accession>A0A0E2Z293</accession>
<dbReference type="InterPro" id="IPR025392">
    <property type="entry name" value="DUF4124"/>
</dbReference>
<comment type="caution">
    <text evidence="3">The sequence shown here is derived from an EMBL/GenBank/DDBJ whole genome shotgun (WGS) entry which is preliminary data.</text>
</comment>
<dbReference type="OrthoDB" id="7062774at2"/>
<dbReference type="AlphaFoldDB" id="A0A0E2Z293"/>
<dbReference type="HOGENOM" id="CLU_1426643_0_0_6"/>
<proteinExistence type="predicted"/>
<dbReference type="Pfam" id="PF13511">
    <property type="entry name" value="DUF4124"/>
    <property type="match status" value="1"/>
</dbReference>
<name>A0A0E2Z293_9GAMM</name>
<reference evidence="3 4" key="1">
    <citation type="submission" date="2014-07" db="EMBL/GenBank/DDBJ databases">
        <title>Comparative analysis of Nitrosococcus oceani genome inventories of strains from Pacific and Atlantic gyres.</title>
        <authorList>
            <person name="Lim C.K."/>
            <person name="Wang L."/>
            <person name="Sayavedra-Soto L.A."/>
            <person name="Klotz M.G."/>
        </authorList>
    </citation>
    <scope>NUCLEOTIDE SEQUENCE [LARGE SCALE GENOMIC DNA]</scope>
    <source>
        <strain evidence="3 4">C-27</strain>
    </source>
</reference>
<sequence>MNRKRSGLRLILIIGFIIFQPAIAATLYRWTDASGTPRYGYQPPLGVQAVPAKEVQRELKMRGSSVNCQTLLTEHLHLVDQELARIKALPAGLGLAYELTPVAKRELILDLLAHRAALVTGRNASDFRSPKRSELDQLMAQHKQEKNRLLESLENKKATIRAQREQIEQERQWTGRALHFLRRSFPPVIW</sequence>
<dbReference type="EMBL" id="JPGN01000055">
    <property type="protein sequence ID" value="KFI19316.1"/>
    <property type="molecule type" value="Genomic_DNA"/>
</dbReference>
<organism evidence="3 4">
    <name type="scientific">Nitrosococcus oceani C-27</name>
    <dbReference type="NCBI Taxonomy" id="314279"/>
    <lineage>
        <taxon>Bacteria</taxon>
        <taxon>Pseudomonadati</taxon>
        <taxon>Pseudomonadota</taxon>
        <taxon>Gammaproteobacteria</taxon>
        <taxon>Chromatiales</taxon>
        <taxon>Chromatiaceae</taxon>
        <taxon>Nitrosococcus</taxon>
    </lineage>
</organism>
<evidence type="ECO:0000313" key="4">
    <source>
        <dbReference type="Proteomes" id="UP000028839"/>
    </source>
</evidence>